<organism evidence="4 5">
    <name type="scientific">Basidiobolus ranarum</name>
    <dbReference type="NCBI Taxonomy" id="34480"/>
    <lineage>
        <taxon>Eukaryota</taxon>
        <taxon>Fungi</taxon>
        <taxon>Fungi incertae sedis</taxon>
        <taxon>Zoopagomycota</taxon>
        <taxon>Entomophthoromycotina</taxon>
        <taxon>Basidiobolomycetes</taxon>
        <taxon>Basidiobolales</taxon>
        <taxon>Basidiobolaceae</taxon>
        <taxon>Basidiobolus</taxon>
    </lineage>
</organism>
<gene>
    <name evidence="4" type="ORF">K7432_008925</name>
</gene>
<evidence type="ECO:0000256" key="1">
    <source>
        <dbReference type="ARBA" id="ARBA00010893"/>
    </source>
</evidence>
<dbReference type="Proteomes" id="UP001479436">
    <property type="component" value="Unassembled WGS sequence"/>
</dbReference>
<feature type="domain" description="MPN" evidence="3">
    <location>
        <begin position="30"/>
        <end position="166"/>
    </location>
</feature>
<evidence type="ECO:0000313" key="5">
    <source>
        <dbReference type="Proteomes" id="UP001479436"/>
    </source>
</evidence>
<name>A0ABR2WR35_9FUNG</name>
<dbReference type="EMBL" id="JASJQH010000523">
    <property type="protein sequence ID" value="KAK9763969.1"/>
    <property type="molecule type" value="Genomic_DNA"/>
</dbReference>
<comment type="subcellular location">
    <subcellularLocation>
        <location evidence="2">Cytoplasm</location>
    </subcellularLocation>
    <subcellularLocation>
        <location evidence="2">Nucleus</location>
    </subcellularLocation>
</comment>
<dbReference type="Pfam" id="PF01398">
    <property type="entry name" value="JAB"/>
    <property type="match status" value="1"/>
</dbReference>
<evidence type="ECO:0000259" key="3">
    <source>
        <dbReference type="PROSITE" id="PS50249"/>
    </source>
</evidence>
<sequence length="318" mass="35984">MTSMDITPQDATKPTNGVISNAENNSGILVSLHPLTLMNISDHFSRIKVQQQCTQPQILGALLGVQSGREIEIFNSYELAFSIVEGQVEVDSNYFITKQEQFRQVFPKYDFLGWYSVGSLPSPSDLTIHRQLMAYNESPLFLQLDPHDLTATRNLPITIYETFIDIVDEQAQTLFIQSQYKIETGEAERIAVDHVAHTVNESGESNSALIAHLTNQRNAIKMLHVRVDFLKQYIENVKNGSIPEDPQILREIASLCNQLPAMDGPEFRDRYMTEYNDVLLISYLATLTKGISSIQELVEKFNIANSSQSRRRGFFGVF</sequence>
<keyword evidence="2" id="KW-0736">Signalosome</keyword>
<keyword evidence="2" id="KW-0963">Cytoplasm</keyword>
<accession>A0ABR2WR35</accession>
<comment type="caution">
    <text evidence="4">The sequence shown here is derived from an EMBL/GenBank/DDBJ whole genome shotgun (WGS) entry which is preliminary data.</text>
</comment>
<protein>
    <recommendedName>
        <fullName evidence="2">COP9 signalosome complex subunit 6</fullName>
    </recommendedName>
</protein>
<dbReference type="InterPro" id="IPR024969">
    <property type="entry name" value="EIF3F/CSN6-like_C"/>
</dbReference>
<proteinExistence type="inferred from homology"/>
<comment type="similarity">
    <text evidence="1 2">Belongs to the peptidase M67A family. CSN6 subfamily.</text>
</comment>
<dbReference type="Pfam" id="PF13012">
    <property type="entry name" value="MitMem_reg"/>
    <property type="match status" value="1"/>
</dbReference>
<reference evidence="4 5" key="1">
    <citation type="submission" date="2023-04" db="EMBL/GenBank/DDBJ databases">
        <title>Genome of Basidiobolus ranarum AG-B5.</title>
        <authorList>
            <person name="Stajich J.E."/>
            <person name="Carter-House D."/>
            <person name="Gryganskyi A."/>
        </authorList>
    </citation>
    <scope>NUCLEOTIDE SEQUENCE [LARGE SCALE GENOMIC DNA]</scope>
    <source>
        <strain evidence="4 5">AG-B5</strain>
    </source>
</reference>
<comment type="function">
    <text evidence="2">Component of the COP9 signalosome complex (CSN), a complex involved in various cellular and developmental processes.</text>
</comment>
<dbReference type="PANTHER" id="PTHR10540">
    <property type="entry name" value="EUKARYOTIC TRANSLATION INITIATION FACTOR 3 SUBUNIT F-RELATED"/>
    <property type="match status" value="1"/>
</dbReference>
<keyword evidence="5" id="KW-1185">Reference proteome</keyword>
<evidence type="ECO:0000256" key="2">
    <source>
        <dbReference type="RuleBase" id="RU367006"/>
    </source>
</evidence>
<keyword evidence="2" id="KW-0539">Nucleus</keyword>
<dbReference type="SMART" id="SM00232">
    <property type="entry name" value="JAB_MPN"/>
    <property type="match status" value="1"/>
</dbReference>
<evidence type="ECO:0000313" key="4">
    <source>
        <dbReference type="EMBL" id="KAK9763969.1"/>
    </source>
</evidence>
<dbReference type="Gene3D" id="3.40.140.10">
    <property type="entry name" value="Cytidine Deaminase, domain 2"/>
    <property type="match status" value="1"/>
</dbReference>
<dbReference type="InterPro" id="IPR000555">
    <property type="entry name" value="JAMM/MPN+_dom"/>
</dbReference>
<dbReference type="PROSITE" id="PS50249">
    <property type="entry name" value="MPN"/>
    <property type="match status" value="1"/>
</dbReference>
<dbReference type="PANTHER" id="PTHR10540:SF8">
    <property type="entry name" value="COP9 SIGNALOSOME COMPLEX SUBUNIT 6"/>
    <property type="match status" value="1"/>
</dbReference>
<dbReference type="InterPro" id="IPR033859">
    <property type="entry name" value="MPN_CSN6"/>
</dbReference>
<dbReference type="CDD" id="cd08063">
    <property type="entry name" value="MPN_CSN6"/>
    <property type="match status" value="1"/>
</dbReference>
<dbReference type="InterPro" id="IPR037518">
    <property type="entry name" value="MPN"/>
</dbReference>